<proteinExistence type="evidence at transcript level"/>
<protein>
    <submittedName>
        <fullName evidence="1">Uncharacterized protein</fullName>
    </submittedName>
</protein>
<reference evidence="1" key="1">
    <citation type="submission" date="2010-04" db="EMBL/GenBank/DDBJ databases">
        <authorList>
            <person name="Reid K.E."/>
            <person name="Liao N."/>
            <person name="Chan S."/>
            <person name="Docking R."/>
            <person name="Taylor G."/>
            <person name="Moore R."/>
            <person name="Mayo M."/>
            <person name="Munro S."/>
            <person name="King J."/>
            <person name="Yanchuk A."/>
            <person name="Holt R."/>
            <person name="Jones S."/>
            <person name="Marra M."/>
            <person name="Ritland C.E."/>
            <person name="Ritland K."/>
            <person name="Bohlmann J."/>
        </authorList>
    </citation>
    <scope>NUCLEOTIDE SEQUENCE</scope>
    <source>
        <tissue evidence="1">Buds collected with no treatment. Collection October 2007</tissue>
    </source>
</reference>
<accession>D5A833</accession>
<dbReference type="EMBL" id="BT122314">
    <property type="protein sequence ID" value="ADE75702.1"/>
    <property type="molecule type" value="mRNA"/>
</dbReference>
<name>D5A833_PICSI</name>
<organism evidence="1">
    <name type="scientific">Picea sitchensis</name>
    <name type="common">Sitka spruce</name>
    <name type="synonym">Pinus sitchensis</name>
    <dbReference type="NCBI Taxonomy" id="3332"/>
    <lineage>
        <taxon>Eukaryota</taxon>
        <taxon>Viridiplantae</taxon>
        <taxon>Streptophyta</taxon>
        <taxon>Embryophyta</taxon>
        <taxon>Tracheophyta</taxon>
        <taxon>Spermatophyta</taxon>
        <taxon>Pinopsida</taxon>
        <taxon>Pinidae</taxon>
        <taxon>Conifers I</taxon>
        <taxon>Pinales</taxon>
        <taxon>Pinaceae</taxon>
        <taxon>Picea</taxon>
    </lineage>
</organism>
<sequence>MKGINTYKLCESKLLSAPICSLQSKEVKQQGARRTCQEDMKINILILC</sequence>
<dbReference type="AlphaFoldDB" id="D5A833"/>
<evidence type="ECO:0000313" key="1">
    <source>
        <dbReference type="EMBL" id="ADE75702.1"/>
    </source>
</evidence>